<dbReference type="EMBL" id="GIFC01005680">
    <property type="protein sequence ID" value="MXU87763.1"/>
    <property type="molecule type" value="Transcribed_RNA"/>
</dbReference>
<organism evidence="1">
    <name type="scientific">Ixodes ricinus</name>
    <name type="common">Common tick</name>
    <name type="synonym">Acarus ricinus</name>
    <dbReference type="NCBI Taxonomy" id="34613"/>
    <lineage>
        <taxon>Eukaryota</taxon>
        <taxon>Metazoa</taxon>
        <taxon>Ecdysozoa</taxon>
        <taxon>Arthropoda</taxon>
        <taxon>Chelicerata</taxon>
        <taxon>Arachnida</taxon>
        <taxon>Acari</taxon>
        <taxon>Parasitiformes</taxon>
        <taxon>Ixodida</taxon>
        <taxon>Ixodoidea</taxon>
        <taxon>Ixodidae</taxon>
        <taxon>Ixodinae</taxon>
        <taxon>Ixodes</taxon>
    </lineage>
</organism>
<protein>
    <submittedName>
        <fullName evidence="1">Putative secreted protein</fullName>
    </submittedName>
</protein>
<evidence type="ECO:0000313" key="1">
    <source>
        <dbReference type="EMBL" id="MXU87763.1"/>
    </source>
</evidence>
<sequence length="98" mass="10866">MTPALFTRMCTLPIFAVIRVANSRTDSREARSSSSQTMLVFFVASTSSFRVRRHFLISLQAMMTLAPLFANSRAVSFPSPVLDPVTITFLPFSFSSPV</sequence>
<proteinExistence type="predicted"/>
<reference evidence="1" key="1">
    <citation type="submission" date="2019-12" db="EMBL/GenBank/DDBJ databases">
        <title>An insight into the sialome of adult female Ixodes ricinus ticks feeding for 6 days.</title>
        <authorList>
            <person name="Perner J."/>
            <person name="Ribeiro J.M.C."/>
        </authorList>
    </citation>
    <scope>NUCLEOTIDE SEQUENCE</scope>
    <source>
        <strain evidence="1">Semi-engorged</strain>
        <tissue evidence="1">Salivary glands</tissue>
    </source>
</reference>
<dbReference type="AlphaFoldDB" id="A0A6B0UI67"/>
<name>A0A6B0UI67_IXORI</name>
<accession>A0A6B0UI67</accession>